<comment type="caution">
    <text evidence="1">The sequence shown here is derived from an EMBL/GenBank/DDBJ whole genome shotgun (WGS) entry which is preliminary data.</text>
</comment>
<evidence type="ECO:0000313" key="1">
    <source>
        <dbReference type="EMBL" id="TBX67566.1"/>
    </source>
</evidence>
<dbReference type="OrthoDB" id="680581at2"/>
<keyword evidence="2" id="KW-1185">Reference proteome</keyword>
<dbReference type="EMBL" id="SJPE01000011">
    <property type="protein sequence ID" value="TBX67566.1"/>
    <property type="molecule type" value="Genomic_DNA"/>
</dbReference>
<proteinExistence type="predicted"/>
<dbReference type="Proteomes" id="UP000293300">
    <property type="component" value="Unassembled WGS sequence"/>
</dbReference>
<gene>
    <name evidence="1" type="ORF">EZL74_09865</name>
</gene>
<accession>A0A4Q9YVA3</accession>
<protein>
    <submittedName>
        <fullName evidence="1">Uncharacterized protein</fullName>
    </submittedName>
</protein>
<name>A0A4Q9YVA3_9FLAO</name>
<sequence>MKTLNQLMQDIIQLTTVIETQYPELYKYLSETPISLGVAQEKKISTTDLNQYLETLKSQLQHHIDTHNGKK</sequence>
<dbReference type="RefSeq" id="WP_131476444.1">
    <property type="nucleotide sequence ID" value="NZ_SJPE01000011.1"/>
</dbReference>
<organism evidence="1 2">
    <name type="scientific">Flavobacterium silvisoli</name>
    <dbReference type="NCBI Taxonomy" id="2529433"/>
    <lineage>
        <taxon>Bacteria</taxon>
        <taxon>Pseudomonadati</taxon>
        <taxon>Bacteroidota</taxon>
        <taxon>Flavobacteriia</taxon>
        <taxon>Flavobacteriales</taxon>
        <taxon>Flavobacteriaceae</taxon>
        <taxon>Flavobacterium</taxon>
    </lineage>
</organism>
<evidence type="ECO:0000313" key="2">
    <source>
        <dbReference type="Proteomes" id="UP000293300"/>
    </source>
</evidence>
<reference evidence="1 2" key="1">
    <citation type="submission" date="2019-02" db="EMBL/GenBank/DDBJ databases">
        <title>Flavobacterium sp. RD-2-33 isolated from forest soil.</title>
        <authorList>
            <person name="Chaudhary D.K."/>
        </authorList>
    </citation>
    <scope>NUCLEOTIDE SEQUENCE [LARGE SCALE GENOMIC DNA]</scope>
    <source>
        <strain evidence="1 2">RD-2-33</strain>
    </source>
</reference>
<dbReference type="AlphaFoldDB" id="A0A4Q9YVA3"/>